<dbReference type="PANTHER" id="PTHR30060">
    <property type="entry name" value="INNER MEMBRANE PROTEIN"/>
    <property type="match status" value="1"/>
</dbReference>
<dbReference type="Pfam" id="PF09745">
    <property type="entry name" value="NSRP1_N"/>
    <property type="match status" value="1"/>
</dbReference>
<evidence type="ECO:0000256" key="3">
    <source>
        <dbReference type="SAM" id="MobiDB-lite"/>
    </source>
</evidence>
<evidence type="ECO:0000313" key="5">
    <source>
        <dbReference type="EMBL" id="KAK4792053.1"/>
    </source>
</evidence>
<comment type="similarity">
    <text evidence="1">Belongs to the NSRP1 family.</text>
</comment>
<dbReference type="Proteomes" id="UP001346149">
    <property type="component" value="Unassembled WGS sequence"/>
</dbReference>
<dbReference type="PANTHER" id="PTHR30060:SF0">
    <property type="entry name" value="COILED-COIL PROTEIN (DUF2040)-RELATED"/>
    <property type="match status" value="1"/>
</dbReference>
<keyword evidence="6" id="KW-1185">Reference proteome</keyword>
<keyword evidence="2" id="KW-0175">Coiled coil</keyword>
<feature type="region of interest" description="Disordered" evidence="3">
    <location>
        <begin position="1"/>
        <end position="77"/>
    </location>
</feature>
<evidence type="ECO:0000313" key="6">
    <source>
        <dbReference type="Proteomes" id="UP001346149"/>
    </source>
</evidence>
<evidence type="ECO:0000256" key="1">
    <source>
        <dbReference type="ARBA" id="ARBA00010126"/>
    </source>
</evidence>
<dbReference type="EMBL" id="JAXQNO010000008">
    <property type="protein sequence ID" value="KAK4792053.1"/>
    <property type="molecule type" value="Genomic_DNA"/>
</dbReference>
<sequence>MILAPLKNKTNRGSQTGRTEVVGPAQQRSDGRPPSGRTETPRRRVERLRKEDDARWSPQLYAATEGESLRSDMSEGRQLKGSIKWVERWREGSAVAAEAAAGSAASASSSWFRDEDYDAAVAADRALSRQTIKRSALKEIIEEKQKKALEEDPMIFDYGGEYDEMKQKVARPRAQDREEKKVTKKSDPGYESNKPEKNPEYSKPAEKKDEVAPDALEASLHLSPGSSSREEHLEARERDNVGAPSIPKTEPMNWYLPCS</sequence>
<gene>
    <name evidence="5" type="ORF">SAY86_022488</name>
</gene>
<feature type="compositionally biased region" description="Basic and acidic residues" evidence="3">
    <location>
        <begin position="39"/>
        <end position="55"/>
    </location>
</feature>
<feature type="compositionally biased region" description="Basic and acidic residues" evidence="3">
    <location>
        <begin position="67"/>
        <end position="77"/>
    </location>
</feature>
<dbReference type="AlphaFoldDB" id="A0AAN7M5N6"/>
<comment type="caution">
    <text evidence="5">The sequence shown here is derived from an EMBL/GenBank/DDBJ whole genome shotgun (WGS) entry which is preliminary data.</text>
</comment>
<dbReference type="InterPro" id="IPR018612">
    <property type="entry name" value="NSRP1_N"/>
</dbReference>
<proteinExistence type="inferred from homology"/>
<evidence type="ECO:0000259" key="4">
    <source>
        <dbReference type="Pfam" id="PF09745"/>
    </source>
</evidence>
<accession>A0AAN7M5N6</accession>
<reference evidence="5 6" key="1">
    <citation type="journal article" date="2023" name="Hortic Res">
        <title>Pangenome of water caltrop reveals structural variations and asymmetric subgenome divergence after allopolyploidization.</title>
        <authorList>
            <person name="Zhang X."/>
            <person name="Chen Y."/>
            <person name="Wang L."/>
            <person name="Yuan Y."/>
            <person name="Fang M."/>
            <person name="Shi L."/>
            <person name="Lu R."/>
            <person name="Comes H.P."/>
            <person name="Ma Y."/>
            <person name="Chen Y."/>
            <person name="Huang G."/>
            <person name="Zhou Y."/>
            <person name="Zheng Z."/>
            <person name="Qiu Y."/>
        </authorList>
    </citation>
    <scope>NUCLEOTIDE SEQUENCE [LARGE SCALE GENOMIC DNA]</scope>
    <source>
        <strain evidence="5">F231</strain>
    </source>
</reference>
<evidence type="ECO:0000256" key="2">
    <source>
        <dbReference type="ARBA" id="ARBA00023054"/>
    </source>
</evidence>
<feature type="compositionally biased region" description="Basic and acidic residues" evidence="3">
    <location>
        <begin position="166"/>
        <end position="211"/>
    </location>
</feature>
<feature type="compositionally biased region" description="Basic and acidic residues" evidence="3">
    <location>
        <begin position="228"/>
        <end position="240"/>
    </location>
</feature>
<dbReference type="GO" id="GO:0000381">
    <property type="term" value="P:regulation of alternative mRNA splicing, via spliceosome"/>
    <property type="evidence" value="ECO:0007669"/>
    <property type="project" value="InterPro"/>
</dbReference>
<protein>
    <recommendedName>
        <fullName evidence="4">Nuclear speckle splicing regulatory protein 1 N-terminal domain-containing protein</fullName>
    </recommendedName>
</protein>
<organism evidence="5 6">
    <name type="scientific">Trapa natans</name>
    <name type="common">Water chestnut</name>
    <dbReference type="NCBI Taxonomy" id="22666"/>
    <lineage>
        <taxon>Eukaryota</taxon>
        <taxon>Viridiplantae</taxon>
        <taxon>Streptophyta</taxon>
        <taxon>Embryophyta</taxon>
        <taxon>Tracheophyta</taxon>
        <taxon>Spermatophyta</taxon>
        <taxon>Magnoliopsida</taxon>
        <taxon>eudicotyledons</taxon>
        <taxon>Gunneridae</taxon>
        <taxon>Pentapetalae</taxon>
        <taxon>rosids</taxon>
        <taxon>malvids</taxon>
        <taxon>Myrtales</taxon>
        <taxon>Lythraceae</taxon>
        <taxon>Trapa</taxon>
    </lineage>
</organism>
<feature type="region of interest" description="Disordered" evidence="3">
    <location>
        <begin position="166"/>
        <end position="259"/>
    </location>
</feature>
<feature type="domain" description="Nuclear speckle splicing regulatory protein 1 N-terminal" evidence="4">
    <location>
        <begin position="142"/>
        <end position="190"/>
    </location>
</feature>
<name>A0AAN7M5N6_TRANT</name>